<evidence type="ECO:0000256" key="5">
    <source>
        <dbReference type="SAM" id="MobiDB-lite"/>
    </source>
</evidence>
<name>A0A0F8DEW2_CERFI</name>
<organism evidence="6 7">
    <name type="scientific">Ceratocystis fimbriata f. sp. platani</name>
    <dbReference type="NCBI Taxonomy" id="88771"/>
    <lineage>
        <taxon>Eukaryota</taxon>
        <taxon>Fungi</taxon>
        <taxon>Dikarya</taxon>
        <taxon>Ascomycota</taxon>
        <taxon>Pezizomycotina</taxon>
        <taxon>Sordariomycetes</taxon>
        <taxon>Hypocreomycetidae</taxon>
        <taxon>Microascales</taxon>
        <taxon>Ceratocystidaceae</taxon>
        <taxon>Ceratocystis</taxon>
    </lineage>
</organism>
<proteinExistence type="inferred from homology"/>
<keyword evidence="4" id="KW-0539">Nucleus</keyword>
<evidence type="ECO:0000256" key="4">
    <source>
        <dbReference type="ARBA" id="ARBA00023242"/>
    </source>
</evidence>
<keyword evidence="7" id="KW-1185">Reference proteome</keyword>
<dbReference type="GO" id="GO:0005634">
    <property type="term" value="C:nucleus"/>
    <property type="evidence" value="ECO:0007669"/>
    <property type="project" value="UniProtKB-SubCell"/>
</dbReference>
<comment type="caution">
    <text evidence="6">The sequence shown here is derived from an EMBL/GenBank/DDBJ whole genome shotgun (WGS) entry which is preliminary data.</text>
</comment>
<comment type="similarity">
    <text evidence="2">Belongs to the RRP1 family.</text>
</comment>
<evidence type="ECO:0000313" key="7">
    <source>
        <dbReference type="Proteomes" id="UP000034841"/>
    </source>
</evidence>
<comment type="subcellular location">
    <subcellularLocation>
        <location evidence="1">Nucleus</location>
    </subcellularLocation>
</comment>
<sequence>MADASNLPFIRTLASNEKKIRTKAIEQLTSFLSTRRAPAAILTLDDALKLWKGLFYAVWMCDRPVPQQTLCAELGGLISVVDSAAVGSWLTAFWTVMAQNWNTEIDVLRMEKFLLLVRRVVAGSLRRLRADGFSPDARTAVLDTLRVGPLNPDGDLDRMPVGLRLHVIDLWVDELEREGYLCDDEEVVDKKGNKKQKQKKEVVREAEKDVVQEITNMVKELTLTFPSKSVRDRAIESLEDERLAGNMGNEDKQDDDDASWDGFDE</sequence>
<feature type="compositionally biased region" description="Acidic residues" evidence="5">
    <location>
        <begin position="252"/>
        <end position="265"/>
    </location>
</feature>
<reference evidence="6 7" key="1">
    <citation type="submission" date="2015-04" db="EMBL/GenBank/DDBJ databases">
        <title>Genome sequence of Ceratocystis platani, a major pathogen of plane trees.</title>
        <authorList>
            <person name="Belbahri L."/>
        </authorList>
    </citation>
    <scope>NUCLEOTIDE SEQUENCE [LARGE SCALE GENOMIC DNA]</scope>
    <source>
        <strain evidence="6 7">CFO</strain>
    </source>
</reference>
<feature type="region of interest" description="Disordered" evidence="5">
    <location>
        <begin position="240"/>
        <end position="265"/>
    </location>
</feature>
<dbReference type="InterPro" id="IPR010301">
    <property type="entry name" value="RRP1"/>
</dbReference>
<dbReference type="GO" id="GO:0006364">
    <property type="term" value="P:rRNA processing"/>
    <property type="evidence" value="ECO:0007669"/>
    <property type="project" value="UniProtKB-KW"/>
</dbReference>
<dbReference type="EMBL" id="LBBL01000155">
    <property type="protein sequence ID" value="KKF94509.1"/>
    <property type="molecule type" value="Genomic_DNA"/>
</dbReference>
<evidence type="ECO:0000256" key="2">
    <source>
        <dbReference type="ARBA" id="ARBA00006374"/>
    </source>
</evidence>
<gene>
    <name evidence="6" type="ORF">CFO_g3146</name>
</gene>
<dbReference type="GO" id="GO:0030688">
    <property type="term" value="C:preribosome, small subunit precursor"/>
    <property type="evidence" value="ECO:0007669"/>
    <property type="project" value="InterPro"/>
</dbReference>
<dbReference type="PANTHER" id="PTHR13026">
    <property type="entry name" value="NNP-1 PROTEIN NOVEL NUCLEAR PROTEIN 1 NOP52"/>
    <property type="match status" value="1"/>
</dbReference>
<evidence type="ECO:0000313" key="6">
    <source>
        <dbReference type="EMBL" id="KKF94509.1"/>
    </source>
</evidence>
<keyword evidence="3" id="KW-0698">rRNA processing</keyword>
<protein>
    <recommendedName>
        <fullName evidence="8">Ribosomal RNA-processing protein 1</fullName>
    </recommendedName>
</protein>
<dbReference type="AlphaFoldDB" id="A0A0F8DEW2"/>
<evidence type="ECO:0000256" key="1">
    <source>
        <dbReference type="ARBA" id="ARBA00004123"/>
    </source>
</evidence>
<evidence type="ECO:0008006" key="8">
    <source>
        <dbReference type="Google" id="ProtNLM"/>
    </source>
</evidence>
<dbReference type="Proteomes" id="UP000034841">
    <property type="component" value="Unassembled WGS sequence"/>
</dbReference>
<evidence type="ECO:0000256" key="3">
    <source>
        <dbReference type="ARBA" id="ARBA00022552"/>
    </source>
</evidence>
<accession>A0A0F8DEW2</accession>
<dbReference type="Pfam" id="PF05997">
    <property type="entry name" value="Nop52"/>
    <property type="match status" value="1"/>
</dbReference>
<dbReference type="PANTHER" id="PTHR13026:SF0">
    <property type="entry name" value="RIBOSOMAL RNA PROCESSING 1B"/>
    <property type="match status" value="1"/>
</dbReference>
<dbReference type="OrthoDB" id="2019504at2759"/>